<dbReference type="AlphaFoldDB" id="A0A8J7Z2K2"/>
<dbReference type="FunFam" id="2.40.170.20:FF:000005">
    <property type="entry name" value="TonB-dependent siderophore receptor"/>
    <property type="match status" value="1"/>
</dbReference>
<dbReference type="InterPro" id="IPR012910">
    <property type="entry name" value="Plug_dom"/>
</dbReference>
<reference evidence="18" key="1">
    <citation type="submission" date="2019-12" db="EMBL/GenBank/DDBJ databases">
        <title>High-Quality draft genome sequences of three cyanobacteria isolated from the limestone walls of the Old Cathedral of Coimbra.</title>
        <authorList>
            <person name="Tiago I."/>
            <person name="Soares F."/>
            <person name="Portugal A."/>
        </authorList>
    </citation>
    <scope>NUCLEOTIDE SEQUENCE</scope>
    <source>
        <strain evidence="18">A</strain>
    </source>
</reference>
<dbReference type="Gene3D" id="2.40.170.20">
    <property type="entry name" value="TonB-dependent receptor, beta-barrel domain"/>
    <property type="match status" value="1"/>
</dbReference>
<keyword evidence="18" id="KW-0675">Receptor</keyword>
<keyword evidence="19" id="KW-1185">Reference proteome</keyword>
<dbReference type="InterPro" id="IPR000531">
    <property type="entry name" value="Beta-barrel_TonB"/>
</dbReference>
<evidence type="ECO:0000313" key="19">
    <source>
        <dbReference type="Proteomes" id="UP000646053"/>
    </source>
</evidence>
<comment type="caution">
    <text evidence="18">The sequence shown here is derived from an EMBL/GenBank/DDBJ whole genome shotgun (WGS) entry which is preliminary data.</text>
</comment>
<evidence type="ECO:0000259" key="17">
    <source>
        <dbReference type="Pfam" id="PF11741"/>
    </source>
</evidence>
<evidence type="ECO:0000256" key="8">
    <source>
        <dbReference type="ARBA" id="ARBA00023004"/>
    </source>
</evidence>
<evidence type="ECO:0000256" key="12">
    <source>
        <dbReference type="ARBA" id="ARBA00023237"/>
    </source>
</evidence>
<evidence type="ECO:0000256" key="7">
    <source>
        <dbReference type="ARBA" id="ARBA00022729"/>
    </source>
</evidence>
<keyword evidence="5" id="KW-0410">Iron transport</keyword>
<keyword evidence="4 13" id="KW-1134">Transmembrane beta strand</keyword>
<keyword evidence="8" id="KW-0408">Iron</keyword>
<dbReference type="GO" id="GO:0038023">
    <property type="term" value="F:signaling receptor activity"/>
    <property type="evidence" value="ECO:0007669"/>
    <property type="project" value="InterPro"/>
</dbReference>
<keyword evidence="7" id="KW-0732">Signal</keyword>
<protein>
    <submittedName>
        <fullName evidence="18">TonB-dependent siderophore receptor</fullName>
    </submittedName>
</protein>
<keyword evidence="10 14" id="KW-0798">TonB box</keyword>
<gene>
    <name evidence="18" type="ORF">GS601_16440</name>
</gene>
<dbReference type="InterPro" id="IPR039426">
    <property type="entry name" value="TonB-dep_rcpt-like"/>
</dbReference>
<keyword evidence="9" id="KW-0406">Ion transport</keyword>
<dbReference type="GO" id="GO:0015891">
    <property type="term" value="P:siderophore transport"/>
    <property type="evidence" value="ECO:0007669"/>
    <property type="project" value="InterPro"/>
</dbReference>
<evidence type="ECO:0000313" key="18">
    <source>
        <dbReference type="EMBL" id="NDJ18854.1"/>
    </source>
</evidence>
<feature type="domain" description="TonB-dependent receptor plug" evidence="16">
    <location>
        <begin position="151"/>
        <end position="251"/>
    </location>
</feature>
<evidence type="ECO:0000256" key="13">
    <source>
        <dbReference type="PROSITE-ProRule" id="PRU01360"/>
    </source>
</evidence>
<feature type="domain" description="TonB-dependent receptor-like beta-barrel" evidence="15">
    <location>
        <begin position="324"/>
        <end position="756"/>
    </location>
</feature>
<comment type="similarity">
    <text evidence="2 13 14">Belongs to the TonB-dependent receptor family.</text>
</comment>
<dbReference type="SUPFAM" id="SSF56935">
    <property type="entry name" value="Porins"/>
    <property type="match status" value="1"/>
</dbReference>
<dbReference type="NCBIfam" id="TIGR01783">
    <property type="entry name" value="TonB-siderophor"/>
    <property type="match status" value="1"/>
</dbReference>
<organism evidence="18 19">
    <name type="scientific">Myxacorys almedinensis A</name>
    <dbReference type="NCBI Taxonomy" id="2690445"/>
    <lineage>
        <taxon>Bacteria</taxon>
        <taxon>Bacillati</taxon>
        <taxon>Cyanobacteriota</taxon>
        <taxon>Cyanophyceae</taxon>
        <taxon>Leptolyngbyales</taxon>
        <taxon>Leptolyngbyaceae</taxon>
        <taxon>Myxacorys</taxon>
        <taxon>Myxacorys almedinensis</taxon>
    </lineage>
</organism>
<dbReference type="PANTHER" id="PTHR32552">
    <property type="entry name" value="FERRICHROME IRON RECEPTOR-RELATED"/>
    <property type="match status" value="1"/>
</dbReference>
<evidence type="ECO:0000259" key="16">
    <source>
        <dbReference type="Pfam" id="PF07715"/>
    </source>
</evidence>
<evidence type="ECO:0000259" key="15">
    <source>
        <dbReference type="Pfam" id="PF00593"/>
    </source>
</evidence>
<evidence type="ECO:0000256" key="14">
    <source>
        <dbReference type="RuleBase" id="RU003357"/>
    </source>
</evidence>
<evidence type="ECO:0000256" key="2">
    <source>
        <dbReference type="ARBA" id="ARBA00009810"/>
    </source>
</evidence>
<accession>A0A8J7Z2K2</accession>
<keyword evidence="3 13" id="KW-0813">Transport</keyword>
<dbReference type="Gene3D" id="2.170.130.10">
    <property type="entry name" value="TonB-dependent receptor, plug domain"/>
    <property type="match status" value="1"/>
</dbReference>
<dbReference type="InterPro" id="IPR010105">
    <property type="entry name" value="TonB_sidphr_rcpt"/>
</dbReference>
<dbReference type="GO" id="GO:0015344">
    <property type="term" value="F:siderophore uptake transmembrane transporter activity"/>
    <property type="evidence" value="ECO:0007669"/>
    <property type="project" value="TreeGrafter"/>
</dbReference>
<evidence type="ECO:0000256" key="3">
    <source>
        <dbReference type="ARBA" id="ARBA00022448"/>
    </source>
</evidence>
<dbReference type="PROSITE" id="PS52016">
    <property type="entry name" value="TONB_DEPENDENT_REC_3"/>
    <property type="match status" value="1"/>
</dbReference>
<comment type="subcellular location">
    <subcellularLocation>
        <location evidence="1 13">Cell outer membrane</location>
        <topology evidence="1 13">Multi-pass membrane protein</topology>
    </subcellularLocation>
</comment>
<dbReference type="InterPro" id="IPR037066">
    <property type="entry name" value="Plug_dom_sf"/>
</dbReference>
<evidence type="ECO:0000256" key="11">
    <source>
        <dbReference type="ARBA" id="ARBA00023136"/>
    </source>
</evidence>
<dbReference type="Pfam" id="PF11741">
    <property type="entry name" value="AMIN"/>
    <property type="match status" value="1"/>
</dbReference>
<evidence type="ECO:0000256" key="9">
    <source>
        <dbReference type="ARBA" id="ARBA00023065"/>
    </source>
</evidence>
<dbReference type="EMBL" id="WVIE01000020">
    <property type="protein sequence ID" value="NDJ18854.1"/>
    <property type="molecule type" value="Genomic_DNA"/>
</dbReference>
<proteinExistence type="inferred from homology"/>
<dbReference type="Proteomes" id="UP000646053">
    <property type="component" value="Unassembled WGS sequence"/>
</dbReference>
<dbReference type="FunFam" id="2.170.130.10:FF:000001">
    <property type="entry name" value="Catecholate siderophore TonB-dependent receptor"/>
    <property type="match status" value="1"/>
</dbReference>
<keyword evidence="11 13" id="KW-0472">Membrane</keyword>
<evidence type="ECO:0000256" key="1">
    <source>
        <dbReference type="ARBA" id="ARBA00004571"/>
    </source>
</evidence>
<dbReference type="Pfam" id="PF00593">
    <property type="entry name" value="TonB_dep_Rec_b-barrel"/>
    <property type="match status" value="1"/>
</dbReference>
<dbReference type="GO" id="GO:0009279">
    <property type="term" value="C:cell outer membrane"/>
    <property type="evidence" value="ECO:0007669"/>
    <property type="project" value="UniProtKB-SubCell"/>
</dbReference>
<evidence type="ECO:0000256" key="5">
    <source>
        <dbReference type="ARBA" id="ARBA00022496"/>
    </source>
</evidence>
<dbReference type="Pfam" id="PF07715">
    <property type="entry name" value="Plug"/>
    <property type="match status" value="1"/>
</dbReference>
<dbReference type="InterPro" id="IPR036942">
    <property type="entry name" value="Beta-barrel_TonB_sf"/>
</dbReference>
<dbReference type="InterPro" id="IPR021731">
    <property type="entry name" value="AMIN_dom"/>
</dbReference>
<evidence type="ECO:0000256" key="6">
    <source>
        <dbReference type="ARBA" id="ARBA00022692"/>
    </source>
</evidence>
<evidence type="ECO:0000256" key="4">
    <source>
        <dbReference type="ARBA" id="ARBA00022452"/>
    </source>
</evidence>
<sequence length="787" mass="86953">MAQVEAATVQVTNVKLERTATGLDITLETAEGEPLQVDATKFRSEGNSLIADIPNAVLALPQGQEFVADNPTTNVANVRVVQQDGSSIRVSVTGNNALPKTEVTLKTGEVAYSLNPDSDEPDEEIVVTGERANSEYFVPDASSTLKTDVPLRDTPTSIQVVPQKVIEDQGATSVREVVRNTSGVNLSFSGGNRSEQFVIRGFDAENGIFRNGFRDDFLSTRTETELANIDRVEVLKGPASVLFGRADPAGIINFATKKPLREPFYEIAFTAGSFDFYRPTLDFSGSLTENGNLAYRLNAAYENAGSFRDGVKSERFFVAPTLSWQTSDNTKLTFEFSYLNDTRPIDRGLVILSNNKVADIPISTFLGDPDIRADFEETRTELYLDHRFNHNLSLRSLLRYTTAIEIGGGATSQIVGNSEDDRNFPVAEFRGDRLSETFTIQNDLVAKFNTGSLEHTVLFGLEYFTAFNSFRGERRPSGMIDIFNASAFNPSTDAPFELLFLGNIRVNSFGIYLQDQITILDNLKFVIGGRFDTINDKFEDAVEGDFEAKANAFSPRVGIVYQPIEPVSLYASYTRSFTPTFGTDINGELFEPQRGKAFEIGVKTEIIKDRLFSTLAFYNTTLTNVTTEDPANPDFEIQTGEQNSRGIELDIAGDILPGWKIFAGYAYTDAAISKDNVIPVGNRLVNVPEHKFNLWTTYTLQKGSLAGLGFGLGVFYVDKRAGDLDNSFFVDAYTRVDAAIYYEKESFRAALNFKNLFDSEFIEGTRGRRGVEPGAPFTVLGTVSVRF</sequence>
<dbReference type="CDD" id="cd01347">
    <property type="entry name" value="ligand_gated_channel"/>
    <property type="match status" value="1"/>
</dbReference>
<keyword evidence="12 13" id="KW-0998">Cell outer membrane</keyword>
<dbReference type="PANTHER" id="PTHR32552:SF68">
    <property type="entry name" value="FERRICHROME OUTER MEMBRANE TRANSPORTER_PHAGE RECEPTOR"/>
    <property type="match status" value="1"/>
</dbReference>
<name>A0A8J7Z2K2_9CYAN</name>
<keyword evidence="6 13" id="KW-0812">Transmembrane</keyword>
<evidence type="ECO:0000256" key="10">
    <source>
        <dbReference type="ARBA" id="ARBA00023077"/>
    </source>
</evidence>
<feature type="domain" description="AMIN" evidence="17">
    <location>
        <begin position="13"/>
        <end position="105"/>
    </location>
</feature>